<keyword evidence="4 14" id="KW-0812">Transmembrane</keyword>
<feature type="transmembrane region" description="Helical" evidence="14">
    <location>
        <begin position="21"/>
        <end position="42"/>
    </location>
</feature>
<reference evidence="16 17" key="1">
    <citation type="submission" date="2019-03" db="EMBL/GenBank/DDBJ databases">
        <title>Genomic Encyclopedia of Type Strains, Phase IV (KMG-IV): sequencing the most valuable type-strain genomes for metagenomic binning, comparative biology and taxonomic classification.</title>
        <authorList>
            <person name="Goeker M."/>
        </authorList>
    </citation>
    <scope>NUCLEOTIDE SEQUENCE [LARGE SCALE GENOMIC DNA]</scope>
    <source>
        <strain evidence="16 17">DSM 23344</strain>
    </source>
</reference>
<evidence type="ECO:0000313" key="17">
    <source>
        <dbReference type="Proteomes" id="UP000294980"/>
    </source>
</evidence>
<evidence type="ECO:0000256" key="2">
    <source>
        <dbReference type="ARBA" id="ARBA00004477"/>
    </source>
</evidence>
<evidence type="ECO:0000256" key="1">
    <source>
        <dbReference type="ARBA" id="ARBA00001947"/>
    </source>
</evidence>
<evidence type="ECO:0000256" key="10">
    <source>
        <dbReference type="ARBA" id="ARBA00023002"/>
    </source>
</evidence>
<keyword evidence="6" id="KW-0256">Endoplasmic reticulum</keyword>
<keyword evidence="7" id="KW-0276">Fatty acid metabolism</keyword>
<keyword evidence="11" id="KW-0443">Lipid metabolism</keyword>
<keyword evidence="13" id="KW-0275">Fatty acid biosynthesis</keyword>
<evidence type="ECO:0000259" key="15">
    <source>
        <dbReference type="Pfam" id="PF04116"/>
    </source>
</evidence>
<comment type="cofactor">
    <cofactor evidence="1">
        <name>Zn(2+)</name>
        <dbReference type="ChEBI" id="CHEBI:29105"/>
    </cofactor>
</comment>
<comment type="caution">
    <text evidence="16">The sequence shown here is derived from an EMBL/GenBank/DDBJ whole genome shotgun (WGS) entry which is preliminary data.</text>
</comment>
<proteinExistence type="predicted"/>
<protein>
    <submittedName>
        <fullName evidence="16">Fatty acid hydroxylase family protein</fullName>
    </submittedName>
</protein>
<feature type="transmembrane region" description="Helical" evidence="14">
    <location>
        <begin position="132"/>
        <end position="152"/>
    </location>
</feature>
<evidence type="ECO:0000256" key="8">
    <source>
        <dbReference type="ARBA" id="ARBA00022833"/>
    </source>
</evidence>
<feature type="transmembrane region" description="Helical" evidence="14">
    <location>
        <begin position="54"/>
        <end position="73"/>
    </location>
</feature>
<keyword evidence="8" id="KW-0862">Zinc</keyword>
<dbReference type="EMBL" id="SLWX01000005">
    <property type="protein sequence ID" value="TCO76288.1"/>
    <property type="molecule type" value="Genomic_DNA"/>
</dbReference>
<organism evidence="16 17">
    <name type="scientific">Chromatocurvus halotolerans</name>
    <dbReference type="NCBI Taxonomy" id="1132028"/>
    <lineage>
        <taxon>Bacteria</taxon>
        <taxon>Pseudomonadati</taxon>
        <taxon>Pseudomonadota</taxon>
        <taxon>Gammaproteobacteria</taxon>
        <taxon>Cellvibrionales</taxon>
        <taxon>Halieaceae</taxon>
        <taxon>Chromatocurvus</taxon>
    </lineage>
</organism>
<evidence type="ECO:0000256" key="7">
    <source>
        <dbReference type="ARBA" id="ARBA00022832"/>
    </source>
</evidence>
<dbReference type="PANTHER" id="PTHR12863">
    <property type="entry name" value="FATTY ACID HYDROXYLASE"/>
    <property type="match status" value="1"/>
</dbReference>
<feature type="transmembrane region" description="Helical" evidence="14">
    <location>
        <begin position="108"/>
        <end position="126"/>
    </location>
</feature>
<dbReference type="AlphaFoldDB" id="A0A4R2L169"/>
<keyword evidence="12 14" id="KW-0472">Membrane</keyword>
<accession>A0A4R2L169</accession>
<keyword evidence="3" id="KW-0444">Lipid biosynthesis</keyword>
<dbReference type="RefSeq" id="WP_162883799.1">
    <property type="nucleotide sequence ID" value="NZ_QQSW01000003.1"/>
</dbReference>
<evidence type="ECO:0000256" key="12">
    <source>
        <dbReference type="ARBA" id="ARBA00023136"/>
    </source>
</evidence>
<evidence type="ECO:0000256" key="11">
    <source>
        <dbReference type="ARBA" id="ARBA00023098"/>
    </source>
</evidence>
<dbReference type="Pfam" id="PF04116">
    <property type="entry name" value="FA_hydroxylase"/>
    <property type="match status" value="1"/>
</dbReference>
<evidence type="ECO:0000256" key="5">
    <source>
        <dbReference type="ARBA" id="ARBA00022723"/>
    </source>
</evidence>
<gene>
    <name evidence="16" type="ORF">EV688_105251</name>
</gene>
<evidence type="ECO:0000256" key="6">
    <source>
        <dbReference type="ARBA" id="ARBA00022824"/>
    </source>
</evidence>
<dbReference type="GO" id="GO:0016020">
    <property type="term" value="C:membrane"/>
    <property type="evidence" value="ECO:0007669"/>
    <property type="project" value="InterPro"/>
</dbReference>
<keyword evidence="9 14" id="KW-1133">Transmembrane helix</keyword>
<dbReference type="InterPro" id="IPR014430">
    <property type="entry name" value="Scs7"/>
</dbReference>
<dbReference type="GO" id="GO:0005506">
    <property type="term" value="F:iron ion binding"/>
    <property type="evidence" value="ECO:0007669"/>
    <property type="project" value="InterPro"/>
</dbReference>
<feature type="domain" description="Fatty acid hydroxylase" evidence="15">
    <location>
        <begin position="60"/>
        <end position="198"/>
    </location>
</feature>
<evidence type="ECO:0000256" key="3">
    <source>
        <dbReference type="ARBA" id="ARBA00022516"/>
    </source>
</evidence>
<name>A0A4R2L169_9GAMM</name>
<evidence type="ECO:0000256" key="13">
    <source>
        <dbReference type="ARBA" id="ARBA00023160"/>
    </source>
</evidence>
<dbReference type="Proteomes" id="UP000294980">
    <property type="component" value="Unassembled WGS sequence"/>
</dbReference>
<keyword evidence="10" id="KW-0560">Oxidoreductase</keyword>
<dbReference type="GO" id="GO:0080132">
    <property type="term" value="F:fatty acid 2-hydroxylase activity"/>
    <property type="evidence" value="ECO:0007669"/>
    <property type="project" value="InterPro"/>
</dbReference>
<dbReference type="GO" id="GO:0006633">
    <property type="term" value="P:fatty acid biosynthetic process"/>
    <property type="evidence" value="ECO:0007669"/>
    <property type="project" value="UniProtKB-KW"/>
</dbReference>
<evidence type="ECO:0000256" key="9">
    <source>
        <dbReference type="ARBA" id="ARBA00022989"/>
    </source>
</evidence>
<evidence type="ECO:0000256" key="14">
    <source>
        <dbReference type="SAM" id="Phobius"/>
    </source>
</evidence>
<keyword evidence="17" id="KW-1185">Reference proteome</keyword>
<dbReference type="PANTHER" id="PTHR12863:SF1">
    <property type="entry name" value="FATTY ACID 2-HYDROXYLASE"/>
    <property type="match status" value="1"/>
</dbReference>
<comment type="subcellular location">
    <subcellularLocation>
        <location evidence="2">Endoplasmic reticulum membrane</location>
        <topology evidence="2">Multi-pass membrane protein</topology>
    </subcellularLocation>
</comment>
<sequence length="208" mass="23809">MATETPHQSIRLFENDLLERLSHVHPITPLLFWGPVAAWLLWRGATGHDLGAGTLALLAIAGLVTWTFTEYLLHRFLFHFPARGRLGQWLVFLFHGNHHDDPKDKTRLVMPPAGAIPIMAVLYLLFSALLPAAWLDAFSAFFIVGYLVYDYIHYASHHFPMRNRVAKFLKHYHLKHHFSGQSGRYGVSSPLWDMVFGTRPAETPRDSR</sequence>
<keyword evidence="5" id="KW-0479">Metal-binding</keyword>
<evidence type="ECO:0000313" key="16">
    <source>
        <dbReference type="EMBL" id="TCO76288.1"/>
    </source>
</evidence>
<evidence type="ECO:0000256" key="4">
    <source>
        <dbReference type="ARBA" id="ARBA00022692"/>
    </source>
</evidence>
<dbReference type="InterPro" id="IPR006694">
    <property type="entry name" value="Fatty_acid_hydroxylase"/>
</dbReference>